<feature type="region of interest" description="Disordered" evidence="1">
    <location>
        <begin position="1"/>
        <end position="37"/>
    </location>
</feature>
<reference evidence="3" key="1">
    <citation type="journal article" date="2019" name="Int. J. Syst. Evol. Microbiol.">
        <title>The Global Catalogue of Microorganisms (GCM) 10K type strain sequencing project: providing services to taxonomists for standard genome sequencing and annotation.</title>
        <authorList>
            <consortium name="The Broad Institute Genomics Platform"/>
            <consortium name="The Broad Institute Genome Sequencing Center for Infectious Disease"/>
            <person name="Wu L."/>
            <person name="Ma J."/>
        </authorList>
    </citation>
    <scope>NUCLEOTIDE SEQUENCE [LARGE SCALE GENOMIC DNA]</scope>
    <source>
        <strain evidence="3">CCUG 59778</strain>
    </source>
</reference>
<dbReference type="EMBL" id="JBHSKF010000013">
    <property type="protein sequence ID" value="MFC5289911.1"/>
    <property type="molecule type" value="Genomic_DNA"/>
</dbReference>
<evidence type="ECO:0000313" key="3">
    <source>
        <dbReference type="Proteomes" id="UP001596157"/>
    </source>
</evidence>
<proteinExistence type="predicted"/>
<gene>
    <name evidence="2" type="ORF">ACFPM7_22885</name>
</gene>
<keyword evidence="3" id="KW-1185">Reference proteome</keyword>
<name>A0ABW0EVH9_9PSEU</name>
<organism evidence="2 3">
    <name type="scientific">Actinokineospora guangxiensis</name>
    <dbReference type="NCBI Taxonomy" id="1490288"/>
    <lineage>
        <taxon>Bacteria</taxon>
        <taxon>Bacillati</taxon>
        <taxon>Actinomycetota</taxon>
        <taxon>Actinomycetes</taxon>
        <taxon>Pseudonocardiales</taxon>
        <taxon>Pseudonocardiaceae</taxon>
        <taxon>Actinokineospora</taxon>
    </lineage>
</organism>
<accession>A0ABW0EVH9</accession>
<sequence>MRHTTNTEHSDQRHGDTHNDRREQWEHDTNPDGHSGYMATETFQRWARLCSTLPPMTREDIAAVAAIARHIDTTRQHRK</sequence>
<dbReference type="Proteomes" id="UP001596157">
    <property type="component" value="Unassembled WGS sequence"/>
</dbReference>
<dbReference type="RefSeq" id="WP_378249780.1">
    <property type="nucleotide sequence ID" value="NZ_JBHSKF010000013.1"/>
</dbReference>
<comment type="caution">
    <text evidence="2">The sequence shown here is derived from an EMBL/GenBank/DDBJ whole genome shotgun (WGS) entry which is preliminary data.</text>
</comment>
<evidence type="ECO:0000256" key="1">
    <source>
        <dbReference type="SAM" id="MobiDB-lite"/>
    </source>
</evidence>
<feature type="compositionally biased region" description="Basic and acidic residues" evidence="1">
    <location>
        <begin position="1"/>
        <end position="31"/>
    </location>
</feature>
<evidence type="ECO:0000313" key="2">
    <source>
        <dbReference type="EMBL" id="MFC5289911.1"/>
    </source>
</evidence>
<protein>
    <submittedName>
        <fullName evidence="2">Uncharacterized protein</fullName>
    </submittedName>
</protein>